<dbReference type="Proteomes" id="UP000499080">
    <property type="component" value="Unassembled WGS sequence"/>
</dbReference>
<name>A0A4Y2CQH5_ARAVE</name>
<organism evidence="1 2">
    <name type="scientific">Araneus ventricosus</name>
    <name type="common">Orbweaver spider</name>
    <name type="synonym">Epeira ventricosa</name>
    <dbReference type="NCBI Taxonomy" id="182803"/>
    <lineage>
        <taxon>Eukaryota</taxon>
        <taxon>Metazoa</taxon>
        <taxon>Ecdysozoa</taxon>
        <taxon>Arthropoda</taxon>
        <taxon>Chelicerata</taxon>
        <taxon>Arachnida</taxon>
        <taxon>Araneae</taxon>
        <taxon>Araneomorphae</taxon>
        <taxon>Entelegynae</taxon>
        <taxon>Araneoidea</taxon>
        <taxon>Araneidae</taxon>
        <taxon>Araneus</taxon>
    </lineage>
</organism>
<dbReference type="EMBL" id="BGPR01000222">
    <property type="protein sequence ID" value="GBM06047.1"/>
    <property type="molecule type" value="Genomic_DNA"/>
</dbReference>
<comment type="caution">
    <text evidence="1">The sequence shown here is derived from an EMBL/GenBank/DDBJ whole genome shotgun (WGS) entry which is preliminary data.</text>
</comment>
<proteinExistence type="predicted"/>
<evidence type="ECO:0000313" key="2">
    <source>
        <dbReference type="Proteomes" id="UP000499080"/>
    </source>
</evidence>
<accession>A0A4Y2CQH5</accession>
<evidence type="ECO:0000313" key="1">
    <source>
        <dbReference type="EMBL" id="GBM06047.1"/>
    </source>
</evidence>
<gene>
    <name evidence="1" type="ORF">AVEN_49430_1</name>
</gene>
<sequence length="158" mass="17276">MTSITPAFPFGKILSITTVGRLTPESRCAGPTYTAVHRVSNLKPPVSETLSLVHCRQNPRRKINYDVCLLFPSSILSKEIPLEGMTLDLKLGAFSPRLPSKNGIVCGQSDCSYVLCKHAFHVDIIKITLKAFENCLSTSGLTLLSSDVTILMFTGDNF</sequence>
<reference evidence="1 2" key="1">
    <citation type="journal article" date="2019" name="Sci. Rep.">
        <title>Orb-weaving spider Araneus ventricosus genome elucidates the spidroin gene catalogue.</title>
        <authorList>
            <person name="Kono N."/>
            <person name="Nakamura H."/>
            <person name="Ohtoshi R."/>
            <person name="Moran D.A.P."/>
            <person name="Shinohara A."/>
            <person name="Yoshida Y."/>
            <person name="Fujiwara M."/>
            <person name="Mori M."/>
            <person name="Tomita M."/>
            <person name="Arakawa K."/>
        </authorList>
    </citation>
    <scope>NUCLEOTIDE SEQUENCE [LARGE SCALE GENOMIC DNA]</scope>
</reference>
<protein>
    <submittedName>
        <fullName evidence="1">Uncharacterized protein</fullName>
    </submittedName>
</protein>
<keyword evidence="2" id="KW-1185">Reference proteome</keyword>
<dbReference type="AlphaFoldDB" id="A0A4Y2CQH5"/>